<feature type="compositionally biased region" description="Basic and acidic residues" evidence="2">
    <location>
        <begin position="1570"/>
        <end position="1582"/>
    </location>
</feature>
<feature type="region of interest" description="Disordered" evidence="2">
    <location>
        <begin position="1548"/>
        <end position="1712"/>
    </location>
</feature>
<feature type="compositionally biased region" description="Low complexity" evidence="2">
    <location>
        <begin position="1617"/>
        <end position="1635"/>
    </location>
</feature>
<dbReference type="PANTHER" id="PTHR45615:SF80">
    <property type="entry name" value="GRIP DOMAIN-CONTAINING PROTEIN"/>
    <property type="match status" value="1"/>
</dbReference>
<proteinExistence type="predicted"/>
<reference evidence="3" key="1">
    <citation type="journal article" date="2020" name="Stud. Mycol.">
        <title>101 Dothideomycetes genomes: a test case for predicting lifestyles and emergence of pathogens.</title>
        <authorList>
            <person name="Haridas S."/>
            <person name="Albert R."/>
            <person name="Binder M."/>
            <person name="Bloem J."/>
            <person name="Labutti K."/>
            <person name="Salamov A."/>
            <person name="Andreopoulos B."/>
            <person name="Baker S."/>
            <person name="Barry K."/>
            <person name="Bills G."/>
            <person name="Bluhm B."/>
            <person name="Cannon C."/>
            <person name="Castanera R."/>
            <person name="Culley D."/>
            <person name="Daum C."/>
            <person name="Ezra D."/>
            <person name="Gonzalez J."/>
            <person name="Henrissat B."/>
            <person name="Kuo A."/>
            <person name="Liang C."/>
            <person name="Lipzen A."/>
            <person name="Lutzoni F."/>
            <person name="Magnuson J."/>
            <person name="Mondo S."/>
            <person name="Nolan M."/>
            <person name="Ohm R."/>
            <person name="Pangilinan J."/>
            <person name="Park H.-J."/>
            <person name="Ramirez L."/>
            <person name="Alfaro M."/>
            <person name="Sun H."/>
            <person name="Tritt A."/>
            <person name="Yoshinaga Y."/>
            <person name="Zwiers L.-H."/>
            <person name="Turgeon B."/>
            <person name="Goodwin S."/>
            <person name="Spatafora J."/>
            <person name="Crous P."/>
            <person name="Grigoriev I."/>
        </authorList>
    </citation>
    <scope>NUCLEOTIDE SEQUENCE</scope>
    <source>
        <strain evidence="3">CBS 119687</strain>
    </source>
</reference>
<feature type="compositionally biased region" description="Polar residues" evidence="2">
    <location>
        <begin position="167"/>
        <end position="188"/>
    </location>
</feature>
<dbReference type="EMBL" id="ML977521">
    <property type="protein sequence ID" value="KAF2124015.1"/>
    <property type="molecule type" value="Genomic_DNA"/>
</dbReference>
<feature type="compositionally biased region" description="Basic residues" evidence="2">
    <location>
        <begin position="230"/>
        <end position="252"/>
    </location>
</feature>
<organism evidence="3 4">
    <name type="scientific">Dothidotthia symphoricarpi CBS 119687</name>
    <dbReference type="NCBI Taxonomy" id="1392245"/>
    <lineage>
        <taxon>Eukaryota</taxon>
        <taxon>Fungi</taxon>
        <taxon>Dikarya</taxon>
        <taxon>Ascomycota</taxon>
        <taxon>Pezizomycotina</taxon>
        <taxon>Dothideomycetes</taxon>
        <taxon>Pleosporomycetidae</taxon>
        <taxon>Pleosporales</taxon>
        <taxon>Dothidotthiaceae</taxon>
        <taxon>Dothidotthia</taxon>
    </lineage>
</organism>
<dbReference type="GeneID" id="54413593"/>
<keyword evidence="1" id="KW-0175">Coiled coil</keyword>
<feature type="compositionally biased region" description="Polar residues" evidence="2">
    <location>
        <begin position="207"/>
        <end position="220"/>
    </location>
</feature>
<name>A0A6A5ZYB5_9PLEO</name>
<dbReference type="Proteomes" id="UP000799771">
    <property type="component" value="Unassembled WGS sequence"/>
</dbReference>
<feature type="region of interest" description="Disordered" evidence="2">
    <location>
        <begin position="1423"/>
        <end position="1519"/>
    </location>
</feature>
<feature type="compositionally biased region" description="Polar residues" evidence="2">
    <location>
        <begin position="1643"/>
        <end position="1690"/>
    </location>
</feature>
<feature type="coiled-coil region" evidence="1">
    <location>
        <begin position="611"/>
        <end position="713"/>
    </location>
</feature>
<feature type="compositionally biased region" description="Polar residues" evidence="2">
    <location>
        <begin position="512"/>
        <end position="522"/>
    </location>
</feature>
<dbReference type="PANTHER" id="PTHR45615">
    <property type="entry name" value="MYOSIN HEAVY CHAIN, NON-MUSCLE"/>
    <property type="match status" value="1"/>
</dbReference>
<evidence type="ECO:0000256" key="1">
    <source>
        <dbReference type="SAM" id="Coils"/>
    </source>
</evidence>
<evidence type="ECO:0000313" key="4">
    <source>
        <dbReference type="Proteomes" id="UP000799771"/>
    </source>
</evidence>
<feature type="compositionally biased region" description="Low complexity" evidence="2">
    <location>
        <begin position="1445"/>
        <end position="1456"/>
    </location>
</feature>
<feature type="compositionally biased region" description="Basic and acidic residues" evidence="2">
    <location>
        <begin position="1473"/>
        <end position="1483"/>
    </location>
</feature>
<feature type="compositionally biased region" description="Polar residues" evidence="2">
    <location>
        <begin position="106"/>
        <end position="115"/>
    </location>
</feature>
<keyword evidence="4" id="KW-1185">Reference proteome</keyword>
<feature type="region of interest" description="Disordered" evidence="2">
    <location>
        <begin position="1"/>
        <end position="296"/>
    </location>
</feature>
<dbReference type="RefSeq" id="XP_033518408.1">
    <property type="nucleotide sequence ID" value="XM_033673161.1"/>
</dbReference>
<feature type="compositionally biased region" description="Basic and acidic residues" evidence="2">
    <location>
        <begin position="20"/>
        <end position="36"/>
    </location>
</feature>
<protein>
    <submittedName>
        <fullName evidence="3">Uncharacterized protein</fullName>
    </submittedName>
</protein>
<feature type="region of interest" description="Disordered" evidence="2">
    <location>
        <begin position="494"/>
        <end position="524"/>
    </location>
</feature>
<gene>
    <name evidence="3" type="ORF">P153DRAFT_435623</name>
</gene>
<accession>A0A6A5ZYB5</accession>
<feature type="compositionally biased region" description="Basic and acidic residues" evidence="2">
    <location>
        <begin position="1696"/>
        <end position="1712"/>
    </location>
</feature>
<feature type="coiled-coil region" evidence="1">
    <location>
        <begin position="974"/>
        <end position="1166"/>
    </location>
</feature>
<feature type="compositionally biased region" description="Low complexity" evidence="2">
    <location>
        <begin position="1429"/>
        <end position="1438"/>
    </location>
</feature>
<dbReference type="OrthoDB" id="3798058at2759"/>
<evidence type="ECO:0000256" key="2">
    <source>
        <dbReference type="SAM" id="MobiDB-lite"/>
    </source>
</evidence>
<feature type="coiled-coil region" evidence="1">
    <location>
        <begin position="858"/>
        <end position="941"/>
    </location>
</feature>
<feature type="compositionally biased region" description="Polar residues" evidence="2">
    <location>
        <begin position="1489"/>
        <end position="1506"/>
    </location>
</feature>
<sequence>MTTEASQGKQPARKHKPSHLRNEIRRESSDREEIPERIVVQVYNSDDFVPETQPEERVDCSLRLDNGSQHSEGSLSPNDSAFLKRTTVTKSTEMSAPASFGLTRPKSASTSQAFTFATPKRMTGKTPSEEKIDFVDPTESAIELSESKAADGDSTVASSLTLFPPSSIDNAQQDTTKLSSAENANNQLPGPPRETVAPLESQRDSPDVTQGPSSSFGTPPSAQPDPRSANRTKKPRINRITGKRLRHGKRALRAQQHDTSWPPRSTSIMDIPHQSPSSAPSIPDGAVSSHDSGSRVNEHGHRIYEAFHESRPITTHHEVAQDQADHGETTFGHLSGDQVPAATVEASLQTATCSLSSNTPEGHNFGATEKLSHVVLEQALNDLPEHSPRVPLEQFQIPLEQLSQASLEQPTQPWLEGPSHVLLGQLSHLSPELFRAETSQEVHPNPWVSTNSMPGTVPRMTTEQLLQNAHHVSASVTRKPVVDDTPADSILHEVSGRTGSQRVTKSRKKGRATNSSRSTISAAVSRGQGLSTPCVIDQSLESLRLALLTDRSRLQHEQMTEAKHFEDMRTVLQDAIHSQQNTIIELKAKHQEKNASVVRLTEKAKTNQKYVTGLQKDYERLQKSVASFQDENTKTLKQKMAEVESEKESLRQELEVTIDALSRSQKNMMSTIQDLYMRWVMSESKKKDLAETLDQQKMMCEDEKKKRDDLEKQLLSSVQTLQNQLGGSFTSLTEKLVQLQSSVDRVAADNERDAGVKECLNTLKKIQTTPFLTAKDVQKAEGLLRFIHDSVDSKLGALSGRLESKIFPTQEIQTYIDDQLQRLRGEILKYEEVVAENCEALRSNGLLNKQLEVQQQCCQKLDEQVKVLQQTKVSLIARSAKLERELQDLKDLVRDQNSNPSELEREILDLRSYLEKAKDDLKAANTKAEETEKVREEREKTGLAYKNCYEECKAKLIEVGKRKQEKKAHVANIVELHEKAMQDCRRTFDEQESELRNDVHCLTIERDEREGMIQELNKEVDAARVRLQKERKEASAVESELEVIRKEKMEVEAKLKIAHGSPSKASELINFKDRLRRKSDELNFKAQELDDLTRQHTDLGNKTMHLQDSCDQLQSQISQHLLTIETMRQEFHAQLSEEREKAQHTLEVAQDQNGILENEKQNLEACLVQARMNASESDSAQTVLTSERDDLKRQIDEFRAAKCASDAELLRVRAEMAEKLGEYDNTLRTEIDDMQRQLTRSNDTLKESEAKSRRMEVEHPQQLRAYQEKAEKLYDLLVKESDLKLDEARAHIARIKPSRGSDSSVLCGTTSSPLRNIHAGRARKKVNRENNSVLDVRGSSTAQYIAAECTPKAARSELPHNQHDDSEELLGLSEFQYDFEAQELPDDHDVSVVDPSAEEVQETQEVDGLSLFQAQDGILGQVTHEKPSSQHSSSTGLSTIDSEEMTQMQQQMSPPTTRERHSSAAGRQSSKSYKTETSMRPDDMLAADSHSSFSQDRPRSQANTASRMMPPPGTVSHHFDERGLVHDAVAKATAQHMMYDGVRNDLESSHTRSAYPRTTSEQINAYLDPRLLDRHDRSRDGQRASGHGSSQKRKSSVSQTERLPIYKNSRTSVQDNSPHASSASKGSSSYLPGSPRAAPHGKTLSSSLTVTPRASNRASSSGENNPSRRQLSSSTRAQTVTPARRSSNRLTKSKSGKKDMDGRFGEELARRR</sequence>
<feature type="compositionally biased region" description="Polar residues" evidence="2">
    <location>
        <begin position="66"/>
        <end position="79"/>
    </location>
</feature>
<evidence type="ECO:0000313" key="3">
    <source>
        <dbReference type="EMBL" id="KAF2124015.1"/>
    </source>
</evidence>
<feature type="compositionally biased region" description="Polar residues" evidence="2">
    <location>
        <begin position="257"/>
        <end position="280"/>
    </location>
</feature>